<dbReference type="GO" id="GO:0006310">
    <property type="term" value="P:DNA recombination"/>
    <property type="evidence" value="ECO:0007669"/>
    <property type="project" value="UniProtKB-KW"/>
</dbReference>
<dbReference type="AlphaFoldDB" id="A0A4Z1CQI1"/>
<organism evidence="8 9">
    <name type="scientific">Paracoccus liaowanqingii</name>
    <dbReference type="NCBI Taxonomy" id="2560053"/>
    <lineage>
        <taxon>Bacteria</taxon>
        <taxon>Pseudomonadati</taxon>
        <taxon>Pseudomonadota</taxon>
        <taxon>Alphaproteobacteria</taxon>
        <taxon>Rhodobacterales</taxon>
        <taxon>Paracoccaceae</taxon>
        <taxon>Paracoccus</taxon>
    </lineage>
</organism>
<dbReference type="GO" id="GO:0003677">
    <property type="term" value="F:DNA binding"/>
    <property type="evidence" value="ECO:0007669"/>
    <property type="project" value="UniProtKB-UniRule"/>
</dbReference>
<feature type="domain" description="Tyr recombinase" evidence="6">
    <location>
        <begin position="344"/>
        <end position="545"/>
    </location>
</feature>
<proteinExistence type="inferred from homology"/>
<evidence type="ECO:0000256" key="2">
    <source>
        <dbReference type="ARBA" id="ARBA00022908"/>
    </source>
</evidence>
<evidence type="ECO:0008006" key="10">
    <source>
        <dbReference type="Google" id="ProtNLM"/>
    </source>
</evidence>
<dbReference type="InterPro" id="IPR011010">
    <property type="entry name" value="DNA_brk_join_enz"/>
</dbReference>
<evidence type="ECO:0000256" key="5">
    <source>
        <dbReference type="PROSITE-ProRule" id="PRU01248"/>
    </source>
</evidence>
<dbReference type="PROSITE" id="PS51900">
    <property type="entry name" value="CB"/>
    <property type="match status" value="1"/>
</dbReference>
<gene>
    <name evidence="8" type="ORF">E4L95_05375</name>
</gene>
<evidence type="ECO:0000259" key="7">
    <source>
        <dbReference type="PROSITE" id="PS51900"/>
    </source>
</evidence>
<name>A0A4Z1CQI1_9RHOB</name>
<dbReference type="Gene3D" id="1.10.443.10">
    <property type="entry name" value="Intergrase catalytic core"/>
    <property type="match status" value="1"/>
</dbReference>
<dbReference type="InterPro" id="IPR044068">
    <property type="entry name" value="CB"/>
</dbReference>
<dbReference type="InterPro" id="IPR010998">
    <property type="entry name" value="Integrase_recombinase_N"/>
</dbReference>
<evidence type="ECO:0000256" key="3">
    <source>
        <dbReference type="ARBA" id="ARBA00023125"/>
    </source>
</evidence>
<feature type="domain" description="Core-binding (CB)" evidence="7">
    <location>
        <begin position="213"/>
        <end position="321"/>
    </location>
</feature>
<keyword evidence="2" id="KW-0229">DNA integration</keyword>
<comment type="caution">
    <text evidence="8">The sequence shown here is derived from an EMBL/GenBank/DDBJ whole genome shotgun (WGS) entry which is preliminary data.</text>
</comment>
<keyword evidence="9" id="KW-1185">Reference proteome</keyword>
<dbReference type="EMBL" id="SRPG01000033">
    <property type="protein sequence ID" value="TGN67336.1"/>
    <property type="molecule type" value="Genomic_DNA"/>
</dbReference>
<dbReference type="Proteomes" id="UP000297972">
    <property type="component" value="Unassembled WGS sequence"/>
</dbReference>
<dbReference type="Gene3D" id="1.10.150.130">
    <property type="match status" value="1"/>
</dbReference>
<dbReference type="PROSITE" id="PS51898">
    <property type="entry name" value="TYR_RECOMBINASE"/>
    <property type="match status" value="1"/>
</dbReference>
<dbReference type="SUPFAM" id="SSF56349">
    <property type="entry name" value="DNA breaking-rejoining enzymes"/>
    <property type="match status" value="1"/>
</dbReference>
<evidence type="ECO:0000259" key="6">
    <source>
        <dbReference type="PROSITE" id="PS51898"/>
    </source>
</evidence>
<sequence length="549" mass="60807">MSHSMRIAAYLSRSRHGIFYFRWPIPPNHHPDSKCSHVRISLQTRCPVAAQRLSRGMVLAGQMQMAAVTGTPMRYDAIRQHVQEHFRGMLGRFTEGISIAGPVDERRLASLRVAQDFADNTADDWADAIHQDGGDGLLREFCALRGIPESDLTTANRALLLDALRQGHLAYATAALGHIDALANFDLLSPPSVHAAPSPPSRPVAPPTVPDAKTYREVVGEYLSELRRAAGLAPKTFSQKQEVLALLGEITEQQPVSELTKADARKVKDVLLRYPQNRQKKAATKGKPLADILDLPGVACISGSTVNTYLSHMHSFMQWAVDNGHAEEDIFDGMRVKVKAAKADRRDAFTTDQLREMFLHLTDDPLGLARADAAKWGGLLGMFTGMRLNEIAQLEVGDIREVEGIWCIDVSDVGEGSTKRLKTAAADRRVPVHDRLMAAGFLEFVAAQRGAGHTRLFPRLSYCPKNGYGRAIGRWFNNTLLNKLSMKSKTIVFHSFRHTMNTRLHQADVDGAMVRAIIGHEQQGVSTGTYFKEGFRLAQLKTAIDRFEF</sequence>
<accession>A0A4Z1CQI1</accession>
<dbReference type="PANTHER" id="PTHR30349">
    <property type="entry name" value="PHAGE INTEGRASE-RELATED"/>
    <property type="match status" value="1"/>
</dbReference>
<evidence type="ECO:0000313" key="9">
    <source>
        <dbReference type="Proteomes" id="UP000297972"/>
    </source>
</evidence>
<dbReference type="GO" id="GO:0015074">
    <property type="term" value="P:DNA integration"/>
    <property type="evidence" value="ECO:0007669"/>
    <property type="project" value="UniProtKB-KW"/>
</dbReference>
<reference evidence="8 9" key="1">
    <citation type="submission" date="2019-03" db="EMBL/GenBank/DDBJ databases">
        <authorList>
            <person name="Li J."/>
        </authorList>
    </citation>
    <scope>NUCLEOTIDE SEQUENCE [LARGE SCALE GENOMIC DNA]</scope>
    <source>
        <strain evidence="8 9">3058</strain>
    </source>
</reference>
<comment type="similarity">
    <text evidence="1">Belongs to the 'phage' integrase family.</text>
</comment>
<evidence type="ECO:0000256" key="4">
    <source>
        <dbReference type="ARBA" id="ARBA00023172"/>
    </source>
</evidence>
<dbReference type="PANTHER" id="PTHR30349:SF41">
    <property type="entry name" value="INTEGRASE_RECOMBINASE PROTEIN MJ0367-RELATED"/>
    <property type="match status" value="1"/>
</dbReference>
<keyword evidence="4" id="KW-0233">DNA recombination</keyword>
<dbReference type="InterPro" id="IPR050090">
    <property type="entry name" value="Tyrosine_recombinase_XerCD"/>
</dbReference>
<evidence type="ECO:0000313" key="8">
    <source>
        <dbReference type="EMBL" id="TGN67336.1"/>
    </source>
</evidence>
<evidence type="ECO:0000256" key="1">
    <source>
        <dbReference type="ARBA" id="ARBA00008857"/>
    </source>
</evidence>
<dbReference type="InterPro" id="IPR013762">
    <property type="entry name" value="Integrase-like_cat_sf"/>
</dbReference>
<keyword evidence="3 5" id="KW-0238">DNA-binding</keyword>
<dbReference type="CDD" id="cd01184">
    <property type="entry name" value="INT_C_like_1"/>
    <property type="match status" value="1"/>
</dbReference>
<protein>
    <recommendedName>
        <fullName evidence="10">Site-specific integrase</fullName>
    </recommendedName>
</protein>
<dbReference type="InterPro" id="IPR002104">
    <property type="entry name" value="Integrase_catalytic"/>
</dbReference>
<dbReference type="Pfam" id="PF00589">
    <property type="entry name" value="Phage_integrase"/>
    <property type="match status" value="1"/>
</dbReference>